<dbReference type="Proteomes" id="UP000320773">
    <property type="component" value="Unassembled WGS sequence"/>
</dbReference>
<name>A0A543FZP1_9FLAO</name>
<evidence type="ECO:0000313" key="1">
    <source>
        <dbReference type="EMBL" id="TQM39297.1"/>
    </source>
</evidence>
<evidence type="ECO:0000313" key="2">
    <source>
        <dbReference type="Proteomes" id="UP000320773"/>
    </source>
</evidence>
<gene>
    <name evidence="1" type="ORF">BC670_0077</name>
</gene>
<sequence>MNSMTTLTVKPKNKKELAAIKKILVGFNVDFDTNDDIEKPYNQDFVDKILQSKEEFKQGKFKTIESADLWK</sequence>
<reference evidence="1 2" key="1">
    <citation type="submission" date="2019-06" db="EMBL/GenBank/DDBJ databases">
        <title>Genomic Encyclopedia of Archaeal and Bacterial Type Strains, Phase II (KMG-II): from individual species to whole genera.</title>
        <authorList>
            <person name="Goeker M."/>
        </authorList>
    </citation>
    <scope>NUCLEOTIDE SEQUENCE [LARGE SCALE GENOMIC DNA]</scope>
    <source>
        <strain evidence="1 2">DSM 24789</strain>
    </source>
</reference>
<protein>
    <submittedName>
        <fullName evidence="1">Uncharacterized protein</fullName>
    </submittedName>
</protein>
<dbReference type="EMBL" id="VFPJ01000001">
    <property type="protein sequence ID" value="TQM39297.1"/>
    <property type="molecule type" value="Genomic_DNA"/>
</dbReference>
<organism evidence="1 2">
    <name type="scientific">Flavobacterium branchiophilum</name>
    <dbReference type="NCBI Taxonomy" id="55197"/>
    <lineage>
        <taxon>Bacteria</taxon>
        <taxon>Pseudomonadati</taxon>
        <taxon>Bacteroidota</taxon>
        <taxon>Flavobacteriia</taxon>
        <taxon>Flavobacteriales</taxon>
        <taxon>Flavobacteriaceae</taxon>
        <taxon>Flavobacterium</taxon>
    </lineage>
</organism>
<dbReference type="AlphaFoldDB" id="A0A543FZP1"/>
<comment type="caution">
    <text evidence="1">The sequence shown here is derived from an EMBL/GenBank/DDBJ whole genome shotgun (WGS) entry which is preliminary data.</text>
</comment>
<dbReference type="InterPro" id="IPR020271">
    <property type="entry name" value="Uncharacterised_MJ1172"/>
</dbReference>
<proteinExistence type="predicted"/>
<accession>A0A543FZP1</accession>
<dbReference type="Pfam" id="PF10884">
    <property type="entry name" value="DUF2683"/>
    <property type="match status" value="1"/>
</dbReference>